<name>A0A9W6TEB0_9STRA</name>
<proteinExistence type="predicted"/>
<evidence type="ECO:0000313" key="2">
    <source>
        <dbReference type="Proteomes" id="UP001165083"/>
    </source>
</evidence>
<comment type="caution">
    <text evidence="1">The sequence shown here is derived from an EMBL/GenBank/DDBJ whole genome shotgun (WGS) entry which is preliminary data.</text>
</comment>
<dbReference type="EMBL" id="BSXW01000068">
    <property type="protein sequence ID" value="GMF11224.1"/>
    <property type="molecule type" value="Genomic_DNA"/>
</dbReference>
<gene>
    <name evidence="1" type="ORF">Plil01_000195300</name>
</gene>
<sequence length="221" mass="24444">MLRNVRHELRQTFADFGACRGDLTLDSDVLIDWKTPTEYLHQRRLARPWLSEHQRNSARLKNTTDVLEYLLFDQVFLRSEPPKPFHEFVGSVGGSAELSVTSFTMISAEIYKFLKRTSTFGCAFPNAASIRDAKWSCSASDPRAINALPLEYPISGLPGSSIFGGADAIAPKMVIECKQVASSDRMRARDVYTAICQVSSNSGDFAAVDPPEVSNGRSLGF</sequence>
<keyword evidence="2" id="KW-1185">Reference proteome</keyword>
<dbReference type="Proteomes" id="UP001165083">
    <property type="component" value="Unassembled WGS sequence"/>
</dbReference>
<accession>A0A9W6TEB0</accession>
<protein>
    <submittedName>
        <fullName evidence="1">Unnamed protein product</fullName>
    </submittedName>
</protein>
<reference evidence="1" key="1">
    <citation type="submission" date="2023-04" db="EMBL/GenBank/DDBJ databases">
        <title>Phytophthora lilii NBRC 32176.</title>
        <authorList>
            <person name="Ichikawa N."/>
            <person name="Sato H."/>
            <person name="Tonouchi N."/>
        </authorList>
    </citation>
    <scope>NUCLEOTIDE SEQUENCE</scope>
    <source>
        <strain evidence="1">NBRC 32176</strain>
    </source>
</reference>
<organism evidence="1 2">
    <name type="scientific">Phytophthora lilii</name>
    <dbReference type="NCBI Taxonomy" id="2077276"/>
    <lineage>
        <taxon>Eukaryota</taxon>
        <taxon>Sar</taxon>
        <taxon>Stramenopiles</taxon>
        <taxon>Oomycota</taxon>
        <taxon>Peronosporomycetes</taxon>
        <taxon>Peronosporales</taxon>
        <taxon>Peronosporaceae</taxon>
        <taxon>Phytophthora</taxon>
    </lineage>
</organism>
<dbReference type="AlphaFoldDB" id="A0A9W6TEB0"/>
<evidence type="ECO:0000313" key="1">
    <source>
        <dbReference type="EMBL" id="GMF11224.1"/>
    </source>
</evidence>